<organism evidence="1 2">
    <name type="scientific">Dallia pectoralis</name>
    <name type="common">Alaska blackfish</name>
    <dbReference type="NCBI Taxonomy" id="75939"/>
    <lineage>
        <taxon>Eukaryota</taxon>
        <taxon>Metazoa</taxon>
        <taxon>Chordata</taxon>
        <taxon>Craniata</taxon>
        <taxon>Vertebrata</taxon>
        <taxon>Euteleostomi</taxon>
        <taxon>Actinopterygii</taxon>
        <taxon>Neopterygii</taxon>
        <taxon>Teleostei</taxon>
        <taxon>Protacanthopterygii</taxon>
        <taxon>Esociformes</taxon>
        <taxon>Umbridae</taxon>
        <taxon>Dallia</taxon>
    </lineage>
</organism>
<dbReference type="EMBL" id="CM055758">
    <property type="protein sequence ID" value="KAJ7988588.1"/>
    <property type="molecule type" value="Genomic_DNA"/>
</dbReference>
<proteinExistence type="predicted"/>
<dbReference type="Proteomes" id="UP001157502">
    <property type="component" value="Chromosome 31"/>
</dbReference>
<gene>
    <name evidence="1" type="ORF">DPEC_G00325110</name>
</gene>
<name>A0ACC2FB59_DALPE</name>
<keyword evidence="2" id="KW-1185">Reference proteome</keyword>
<reference evidence="1" key="1">
    <citation type="submission" date="2021-05" db="EMBL/GenBank/DDBJ databases">
        <authorList>
            <person name="Pan Q."/>
            <person name="Jouanno E."/>
            <person name="Zahm M."/>
            <person name="Klopp C."/>
            <person name="Cabau C."/>
            <person name="Louis A."/>
            <person name="Berthelot C."/>
            <person name="Parey E."/>
            <person name="Roest Crollius H."/>
            <person name="Montfort J."/>
            <person name="Robinson-Rechavi M."/>
            <person name="Bouchez O."/>
            <person name="Lampietro C."/>
            <person name="Lopez Roques C."/>
            <person name="Donnadieu C."/>
            <person name="Postlethwait J."/>
            <person name="Bobe J."/>
            <person name="Dillon D."/>
            <person name="Chandos A."/>
            <person name="von Hippel F."/>
            <person name="Guiguen Y."/>
        </authorList>
    </citation>
    <scope>NUCLEOTIDE SEQUENCE</scope>
    <source>
        <strain evidence="1">YG-Jan2019</strain>
    </source>
</reference>
<sequence length="203" mass="22521">MDPADHEQLRNAVCLQEAAIGKQGALLQGVMEGLKDVSARHDRTYQALLEQFQTLSTRLTPTTPPANPSNMVSELASAPLAAAVPHEPRLPHPERFDGDPETCRLFISQCSLIFELQLSTFPTERSKVAYLVTLMSGHGGVANYAIEFRTLAAESTWNTSSLFDAFLHVLFEEIKDELATRELPSTLEALIFLAIRIDSRLRE</sequence>
<evidence type="ECO:0000313" key="2">
    <source>
        <dbReference type="Proteomes" id="UP001157502"/>
    </source>
</evidence>
<comment type="caution">
    <text evidence="1">The sequence shown here is derived from an EMBL/GenBank/DDBJ whole genome shotgun (WGS) entry which is preliminary data.</text>
</comment>
<evidence type="ECO:0000313" key="1">
    <source>
        <dbReference type="EMBL" id="KAJ7988588.1"/>
    </source>
</evidence>
<protein>
    <submittedName>
        <fullName evidence="1">Uncharacterized protein</fullName>
    </submittedName>
</protein>
<accession>A0ACC2FB59</accession>